<dbReference type="InterPro" id="IPR051316">
    <property type="entry name" value="Zinc-reg_GTPase_activator"/>
</dbReference>
<evidence type="ECO:0000313" key="3">
    <source>
        <dbReference type="Proteomes" id="UP000245591"/>
    </source>
</evidence>
<organism evidence="2 3">
    <name type="scientific">Smittium angustum</name>
    <dbReference type="NCBI Taxonomy" id="133377"/>
    <lineage>
        <taxon>Eukaryota</taxon>
        <taxon>Fungi</taxon>
        <taxon>Fungi incertae sedis</taxon>
        <taxon>Zoopagomycota</taxon>
        <taxon>Kickxellomycotina</taxon>
        <taxon>Harpellomycetes</taxon>
        <taxon>Harpellales</taxon>
        <taxon>Legeriomycetaceae</taxon>
        <taxon>Smittium</taxon>
    </lineage>
</organism>
<evidence type="ECO:0000259" key="1">
    <source>
        <dbReference type="Pfam" id="PF02492"/>
    </source>
</evidence>
<dbReference type="SUPFAM" id="SSF52540">
    <property type="entry name" value="P-loop containing nucleoside triphosphate hydrolases"/>
    <property type="match status" value="1"/>
</dbReference>
<dbReference type="Proteomes" id="UP000245591">
    <property type="component" value="Unassembled WGS sequence"/>
</dbReference>
<name>A0A2U1J810_SMIAN</name>
<dbReference type="PANTHER" id="PTHR13748">
    <property type="entry name" value="COBW-RELATED"/>
    <property type="match status" value="1"/>
</dbReference>
<dbReference type="InterPro" id="IPR027417">
    <property type="entry name" value="P-loop_NTPase"/>
</dbReference>
<gene>
    <name evidence="2" type="ORF">BB558_002701</name>
</gene>
<dbReference type="EMBL" id="MBFU01000205">
    <property type="protein sequence ID" value="PWA01217.1"/>
    <property type="molecule type" value="Genomic_DNA"/>
</dbReference>
<dbReference type="Gene3D" id="3.40.50.300">
    <property type="entry name" value="P-loop containing nucleotide triphosphate hydrolases"/>
    <property type="match status" value="2"/>
</dbReference>
<evidence type="ECO:0000313" key="2">
    <source>
        <dbReference type="EMBL" id="PWA01217.1"/>
    </source>
</evidence>
<dbReference type="GO" id="GO:0005737">
    <property type="term" value="C:cytoplasm"/>
    <property type="evidence" value="ECO:0007669"/>
    <property type="project" value="TreeGrafter"/>
</dbReference>
<proteinExistence type="predicted"/>
<dbReference type="AlphaFoldDB" id="A0A2U1J810"/>
<feature type="domain" description="CobW/HypB/UreG nucleotide-binding" evidence="1">
    <location>
        <begin position="93"/>
        <end position="158"/>
    </location>
</feature>
<dbReference type="InterPro" id="IPR003495">
    <property type="entry name" value="CobW/HypB/UreG_nucleotide-bd"/>
</dbReference>
<dbReference type="PANTHER" id="PTHR13748:SF62">
    <property type="entry name" value="COBW DOMAIN-CONTAINING PROTEIN"/>
    <property type="match status" value="1"/>
</dbReference>
<accession>A0A2U1J810</accession>
<sequence>MKVPITVFTGFLGSGKTTLILEIAKNLPKDYNVVILKNEFGNAETDSILAKENNLQVTEMINGCLCCVLVGQMKNALLEIQTPIAWQIREMNDLGFVLDSIMTVIDCANFMGYEDTSYTAKLQAQYTDLILLNKVELVTERQLDLVIDRVNELNTDTPKVKVYKDSPIGLDLVFGIDTQLFKVQPELSHNSDTTHSENEIDVIQFNIFNDNQPTENNFYTENNLNNLLSKLPSEDVYRVKGIILLYDTLPDSQDSELNTKIPKLHILNFAYGRFTLTPLTNKQSLEDLKSCIAKITVMGSELKMYQQRLSDFFKPTNSQIMTHWAKRTFPN</sequence>
<comment type="caution">
    <text evidence="2">The sequence shown here is derived from an EMBL/GenBank/DDBJ whole genome shotgun (WGS) entry which is preliminary data.</text>
</comment>
<protein>
    <recommendedName>
        <fullName evidence="1">CobW/HypB/UreG nucleotide-binding domain-containing protein</fullName>
    </recommendedName>
</protein>
<keyword evidence="3" id="KW-1185">Reference proteome</keyword>
<dbReference type="Pfam" id="PF02492">
    <property type="entry name" value="cobW"/>
    <property type="match status" value="2"/>
</dbReference>
<feature type="domain" description="CobW/HypB/UreG nucleotide-binding" evidence="1">
    <location>
        <begin position="4"/>
        <end position="80"/>
    </location>
</feature>
<reference evidence="2 3" key="1">
    <citation type="journal article" date="2018" name="MBio">
        <title>Comparative Genomics Reveals the Core Gene Toolbox for the Fungus-Insect Symbiosis.</title>
        <authorList>
            <person name="Wang Y."/>
            <person name="Stata M."/>
            <person name="Wang W."/>
            <person name="Stajich J.E."/>
            <person name="White M.M."/>
            <person name="Moncalvo J.M."/>
        </authorList>
    </citation>
    <scope>NUCLEOTIDE SEQUENCE [LARGE SCALE GENOMIC DNA]</scope>
    <source>
        <strain evidence="2 3">AUS-126-30</strain>
    </source>
</reference>